<dbReference type="RefSeq" id="WP_135570036.1">
    <property type="nucleotide sequence ID" value="NZ_RQGK01000070.1"/>
</dbReference>
<dbReference type="InterPro" id="IPR011458">
    <property type="entry name" value="DUF1564"/>
</dbReference>
<sequence>MGVLLLNSNRELRSKLQERRSEVVTLLIPKPTWMRYPERRRRSLTKRIPILLERYGKYLTTVNRLGKNARKTLYQPSSGKDNMLRMNVRVSTGSWAFLGALAQIHGVSRCYLFNYLLWLDEAGVGDSIVNTMNEGGPTFHQSYSYILHLDLLQNTIARRLETEPIDLFYVLDYRDWFDLEWKNQKRL</sequence>
<proteinExistence type="predicted"/>
<protein>
    <submittedName>
        <fullName evidence="1">DUF1564 domain-containing protein</fullName>
    </submittedName>
</protein>
<dbReference type="EMBL" id="RQGM01000008">
    <property type="protein sequence ID" value="TGL89025.1"/>
    <property type="molecule type" value="Genomic_DNA"/>
</dbReference>
<organism evidence="1 2">
    <name type="scientific">Leptospira yasudae</name>
    <dbReference type="NCBI Taxonomy" id="2202201"/>
    <lineage>
        <taxon>Bacteria</taxon>
        <taxon>Pseudomonadati</taxon>
        <taxon>Spirochaetota</taxon>
        <taxon>Spirochaetia</taxon>
        <taxon>Leptospirales</taxon>
        <taxon>Leptospiraceae</taxon>
        <taxon>Leptospira</taxon>
    </lineage>
</organism>
<dbReference type="Proteomes" id="UP000297613">
    <property type="component" value="Unassembled WGS sequence"/>
</dbReference>
<accession>A0A6N4QUY5</accession>
<reference evidence="1 2" key="1">
    <citation type="journal article" date="2019" name="PLoS Negl. Trop. Dis.">
        <title>Revisiting the worldwide diversity of Leptospira species in the environment.</title>
        <authorList>
            <person name="Vincent A.T."/>
            <person name="Schiettekatte O."/>
            <person name="Bourhy P."/>
            <person name="Veyrier F.J."/>
            <person name="Picardeau M."/>
        </authorList>
    </citation>
    <scope>NUCLEOTIDE SEQUENCE [LARGE SCALE GENOMIC DNA]</scope>
    <source>
        <strain evidence="1 2">201702445</strain>
    </source>
</reference>
<dbReference type="Pfam" id="PF07600">
    <property type="entry name" value="DUF1564"/>
    <property type="match status" value="1"/>
</dbReference>
<comment type="caution">
    <text evidence="1">The sequence shown here is derived from an EMBL/GenBank/DDBJ whole genome shotgun (WGS) entry which is preliminary data.</text>
</comment>
<dbReference type="AlphaFoldDB" id="A0A6N4QUY5"/>
<evidence type="ECO:0000313" key="2">
    <source>
        <dbReference type="Proteomes" id="UP000297613"/>
    </source>
</evidence>
<gene>
    <name evidence="1" type="ORF">EHQ83_02235</name>
</gene>
<name>A0A6N4QUY5_9LEPT</name>
<evidence type="ECO:0000313" key="1">
    <source>
        <dbReference type="EMBL" id="TGL89025.1"/>
    </source>
</evidence>